<sequence>MTCQPSESDFSATITRIAVAQISQSVGYSAAQTSALDALASVAARYLGAVARYAAASANSSGRTQSNIFDIVIALEELGSVQGFLGAPNSSSQCLISSSILKEIGRFLFYSDEVPFAQPIPRQNRPAESRKIGNEMGLKHVPGWLPDMPVVDGMGIEKEGNEERNIGGGFVGEERNQSRMAKMGNGRGKGFQLPEKRGKVRFRMAMGGGNWGFGMERRNGVLSRGGIGKRILCESWSDGDGNEEEGNKKRVIKRSR</sequence>
<evidence type="ECO:0000313" key="8">
    <source>
        <dbReference type="RefSeq" id="XP_027088329.1"/>
    </source>
</evidence>
<dbReference type="InterPro" id="IPR009072">
    <property type="entry name" value="Histone-fold"/>
</dbReference>
<dbReference type="PANTHER" id="PTHR46338:SF13">
    <property type="entry name" value="TRANSCRIPTION INITIATION FACTOR TFIID SUBUNIT 8-LIKE"/>
    <property type="match status" value="1"/>
</dbReference>
<dbReference type="SMART" id="SM00576">
    <property type="entry name" value="BTP"/>
    <property type="match status" value="1"/>
</dbReference>
<dbReference type="Pfam" id="PF07524">
    <property type="entry name" value="Bromo_TP"/>
    <property type="match status" value="1"/>
</dbReference>
<feature type="region of interest" description="Disordered" evidence="5">
    <location>
        <begin position="233"/>
        <end position="256"/>
    </location>
</feature>
<dbReference type="RefSeq" id="XP_027088329.1">
    <property type="nucleotide sequence ID" value="XM_027232528.2"/>
</dbReference>
<reference evidence="8" key="2">
    <citation type="submission" date="2025-08" db="UniProtKB">
        <authorList>
            <consortium name="RefSeq"/>
        </authorList>
    </citation>
    <scope>IDENTIFICATION</scope>
    <source>
        <tissue evidence="8">Leaves</tissue>
    </source>
</reference>
<reference evidence="7" key="1">
    <citation type="journal article" date="2025" name="Foods">
        <title>Unveiling the Microbial Signatures of Arabica Coffee Cherries: Insights into Ripeness Specific Diversity, Functional Traits, and Implications for Quality and Safety.</title>
        <authorList>
            <consortium name="RefSeq"/>
            <person name="Tenea G.N."/>
            <person name="Cifuentes V."/>
            <person name="Reyes P."/>
            <person name="Cevallos-Vallejos M."/>
        </authorList>
    </citation>
    <scope>NUCLEOTIDE SEQUENCE [LARGE SCALE GENOMIC DNA]</scope>
</reference>
<dbReference type="PANTHER" id="PTHR46338">
    <property type="entry name" value="TRANSCRIPTION INITIATION FACTOR TFIID SUBUNIT 8"/>
    <property type="match status" value="1"/>
</dbReference>
<accession>A0A6P6UCX2</accession>
<evidence type="ECO:0000313" key="7">
    <source>
        <dbReference type="Proteomes" id="UP001652660"/>
    </source>
</evidence>
<dbReference type="Gene3D" id="1.10.20.10">
    <property type="entry name" value="Histone, subunit A"/>
    <property type="match status" value="1"/>
</dbReference>
<evidence type="ECO:0000256" key="2">
    <source>
        <dbReference type="ARBA" id="ARBA00023015"/>
    </source>
</evidence>
<evidence type="ECO:0000259" key="6">
    <source>
        <dbReference type="SMART" id="SM00576"/>
    </source>
</evidence>
<evidence type="ECO:0000256" key="3">
    <source>
        <dbReference type="ARBA" id="ARBA00023163"/>
    </source>
</evidence>
<evidence type="ECO:0000256" key="1">
    <source>
        <dbReference type="ARBA" id="ARBA00004123"/>
    </source>
</evidence>
<gene>
    <name evidence="8" type="primary">LOC113709691</name>
</gene>
<dbReference type="GeneID" id="113709691"/>
<comment type="subcellular location">
    <subcellularLocation>
        <location evidence="1">Nucleus</location>
    </subcellularLocation>
</comment>
<dbReference type="InterPro" id="IPR037818">
    <property type="entry name" value="TAF8"/>
</dbReference>
<dbReference type="GO" id="GO:0005669">
    <property type="term" value="C:transcription factor TFIID complex"/>
    <property type="evidence" value="ECO:0007669"/>
    <property type="project" value="InterPro"/>
</dbReference>
<keyword evidence="7" id="KW-1185">Reference proteome</keyword>
<name>A0A6P6UCX2_COFAR</name>
<organism evidence="7 8">
    <name type="scientific">Coffea arabica</name>
    <name type="common">Arabian coffee</name>
    <dbReference type="NCBI Taxonomy" id="13443"/>
    <lineage>
        <taxon>Eukaryota</taxon>
        <taxon>Viridiplantae</taxon>
        <taxon>Streptophyta</taxon>
        <taxon>Embryophyta</taxon>
        <taxon>Tracheophyta</taxon>
        <taxon>Spermatophyta</taxon>
        <taxon>Magnoliopsida</taxon>
        <taxon>eudicotyledons</taxon>
        <taxon>Gunneridae</taxon>
        <taxon>Pentapetalae</taxon>
        <taxon>asterids</taxon>
        <taxon>lamiids</taxon>
        <taxon>Gentianales</taxon>
        <taxon>Rubiaceae</taxon>
        <taxon>Ixoroideae</taxon>
        <taxon>Gardenieae complex</taxon>
        <taxon>Bertiereae - Coffeeae clade</taxon>
        <taxon>Coffeeae</taxon>
        <taxon>Coffea</taxon>
    </lineage>
</organism>
<evidence type="ECO:0000256" key="4">
    <source>
        <dbReference type="ARBA" id="ARBA00023242"/>
    </source>
</evidence>
<dbReference type="GO" id="GO:0046982">
    <property type="term" value="F:protein heterodimerization activity"/>
    <property type="evidence" value="ECO:0007669"/>
    <property type="project" value="InterPro"/>
</dbReference>
<evidence type="ECO:0000256" key="5">
    <source>
        <dbReference type="SAM" id="MobiDB-lite"/>
    </source>
</evidence>
<keyword evidence="4" id="KW-0539">Nucleus</keyword>
<dbReference type="AlphaFoldDB" id="A0A6P6UCX2"/>
<dbReference type="InterPro" id="IPR006565">
    <property type="entry name" value="BTP"/>
</dbReference>
<dbReference type="OrthoDB" id="436852at2759"/>
<proteinExistence type="predicted"/>
<keyword evidence="3" id="KW-0804">Transcription</keyword>
<feature type="domain" description="Bromodomain associated" evidence="6">
    <location>
        <begin position="8"/>
        <end position="84"/>
    </location>
</feature>
<protein>
    <submittedName>
        <fullName evidence="8">Transcription initiation factor TFIID subunit 8</fullName>
    </submittedName>
</protein>
<dbReference type="Proteomes" id="UP001652660">
    <property type="component" value="Chromosome 9e"/>
</dbReference>
<keyword evidence="2" id="KW-0805">Transcription regulation</keyword>